<gene>
    <name evidence="3" type="ORF">GBAR_LOCUS17715</name>
</gene>
<evidence type="ECO:0000313" key="4">
    <source>
        <dbReference type="Proteomes" id="UP001174909"/>
    </source>
</evidence>
<dbReference type="Pfam" id="PF01977">
    <property type="entry name" value="UbiD"/>
    <property type="match status" value="1"/>
</dbReference>
<evidence type="ECO:0000259" key="1">
    <source>
        <dbReference type="Pfam" id="PF01977"/>
    </source>
</evidence>
<dbReference type="InterPro" id="IPR049383">
    <property type="entry name" value="UbiD-like_N"/>
</dbReference>
<proteinExistence type="predicted"/>
<dbReference type="EMBL" id="CASHTH010002526">
    <property type="protein sequence ID" value="CAI8031210.1"/>
    <property type="molecule type" value="Genomic_DNA"/>
</dbReference>
<dbReference type="Proteomes" id="UP001174909">
    <property type="component" value="Unassembled WGS sequence"/>
</dbReference>
<dbReference type="InterPro" id="IPR048304">
    <property type="entry name" value="UbiD_Rift_dom"/>
</dbReference>
<organism evidence="3 4">
    <name type="scientific">Geodia barretti</name>
    <name type="common">Barrett's horny sponge</name>
    <dbReference type="NCBI Taxonomy" id="519541"/>
    <lineage>
        <taxon>Eukaryota</taxon>
        <taxon>Metazoa</taxon>
        <taxon>Porifera</taxon>
        <taxon>Demospongiae</taxon>
        <taxon>Heteroscleromorpha</taxon>
        <taxon>Tetractinellida</taxon>
        <taxon>Astrophorina</taxon>
        <taxon>Geodiidae</taxon>
        <taxon>Geodia</taxon>
    </lineage>
</organism>
<dbReference type="Pfam" id="PF20695">
    <property type="entry name" value="UbiD_N"/>
    <property type="match status" value="1"/>
</dbReference>
<sequence length="288" mass="31857">MREFVRFLDRKGELRRVKSPVSSELEITEIASRVIAEGGPALLFENVDGGDTPVLINIFGTHQRVAWALGVDHIDELTNRVRKLLGLTQGPPAGIVNKLRAVGDLAGLARSQPKIVKNAPCQEVVLTGEDADVNRFPILKCWPLDGGRYITLPLVISRDPTSGRRNVGTYRMQVYDGKTMGMHWQSHKVGARHYRDGEERRLERLDVAVALGGDPTTIWTGSMPLPPDMDEIAVSGVIRGKAVEMVKCKTIDLEVPAHSEIVLEGYVDPGRAAPGRALWRPYRLLFAR</sequence>
<dbReference type="GO" id="GO:0006744">
    <property type="term" value="P:ubiquinone biosynthetic process"/>
    <property type="evidence" value="ECO:0007669"/>
    <property type="project" value="TreeGrafter"/>
</dbReference>
<dbReference type="AlphaFoldDB" id="A0AA35WYC7"/>
<dbReference type="PANTHER" id="PTHR30108:SF17">
    <property type="entry name" value="FERULIC ACID DECARBOXYLASE 1"/>
    <property type="match status" value="1"/>
</dbReference>
<accession>A0AA35WYC7</accession>
<dbReference type="NCBIfam" id="TIGR00148">
    <property type="entry name" value="UbiD family decarboxylase"/>
    <property type="match status" value="1"/>
</dbReference>
<dbReference type="InterPro" id="IPR002830">
    <property type="entry name" value="UbiD"/>
</dbReference>
<feature type="domain" description="3-octaprenyl-4-hydroxybenzoate carboxy-lyase-like N-terminal" evidence="2">
    <location>
        <begin position="6"/>
        <end position="78"/>
    </location>
</feature>
<dbReference type="GO" id="GO:0008694">
    <property type="term" value="F:4-hydroxy-3-polyprenylbenzoate decarboxylase activity"/>
    <property type="evidence" value="ECO:0007669"/>
    <property type="project" value="TreeGrafter"/>
</dbReference>
<protein>
    <submittedName>
        <fullName evidence="3">Uncharacterized protein AF_0209</fullName>
    </submittedName>
</protein>
<name>A0AA35WYC7_GEOBA</name>
<dbReference type="GO" id="GO:0005829">
    <property type="term" value="C:cytosol"/>
    <property type="evidence" value="ECO:0007669"/>
    <property type="project" value="TreeGrafter"/>
</dbReference>
<feature type="domain" description="3-octaprenyl-4-hydroxybenzoate carboxy-lyase-like Rift-related" evidence="1">
    <location>
        <begin position="116"/>
        <end position="273"/>
    </location>
</feature>
<reference evidence="3" key="1">
    <citation type="submission" date="2023-03" db="EMBL/GenBank/DDBJ databases">
        <authorList>
            <person name="Steffen K."/>
            <person name="Cardenas P."/>
        </authorList>
    </citation>
    <scope>NUCLEOTIDE SEQUENCE</scope>
</reference>
<dbReference type="PANTHER" id="PTHR30108">
    <property type="entry name" value="3-OCTAPRENYL-4-HYDROXYBENZOATE CARBOXY-LYASE-RELATED"/>
    <property type="match status" value="1"/>
</dbReference>
<evidence type="ECO:0000313" key="3">
    <source>
        <dbReference type="EMBL" id="CAI8031210.1"/>
    </source>
</evidence>
<comment type="caution">
    <text evidence="3">The sequence shown here is derived from an EMBL/GenBank/DDBJ whole genome shotgun (WGS) entry which is preliminary data.</text>
</comment>
<evidence type="ECO:0000259" key="2">
    <source>
        <dbReference type="Pfam" id="PF20695"/>
    </source>
</evidence>
<dbReference type="SUPFAM" id="SSF50475">
    <property type="entry name" value="FMN-binding split barrel"/>
    <property type="match status" value="1"/>
</dbReference>
<keyword evidence="4" id="KW-1185">Reference proteome</keyword>